<feature type="compositionally biased region" description="Low complexity" evidence="3">
    <location>
        <begin position="65"/>
        <end position="87"/>
    </location>
</feature>
<name>A0A6A6BCM4_9PEZI</name>
<dbReference type="InterPro" id="IPR052240">
    <property type="entry name" value="SAP_domain_ribonucleoprotein"/>
</dbReference>
<dbReference type="Gene3D" id="1.10.720.30">
    <property type="entry name" value="SAP domain"/>
    <property type="match status" value="1"/>
</dbReference>
<organism evidence="5 6">
    <name type="scientific">Aplosporella prunicola CBS 121167</name>
    <dbReference type="NCBI Taxonomy" id="1176127"/>
    <lineage>
        <taxon>Eukaryota</taxon>
        <taxon>Fungi</taxon>
        <taxon>Dikarya</taxon>
        <taxon>Ascomycota</taxon>
        <taxon>Pezizomycotina</taxon>
        <taxon>Dothideomycetes</taxon>
        <taxon>Dothideomycetes incertae sedis</taxon>
        <taxon>Botryosphaeriales</taxon>
        <taxon>Aplosporellaceae</taxon>
        <taxon>Aplosporella</taxon>
    </lineage>
</organism>
<feature type="compositionally biased region" description="Basic and acidic residues" evidence="3">
    <location>
        <begin position="265"/>
        <end position="278"/>
    </location>
</feature>
<evidence type="ECO:0000259" key="4">
    <source>
        <dbReference type="PROSITE" id="PS50800"/>
    </source>
</evidence>
<feature type="compositionally biased region" description="Low complexity" evidence="3">
    <location>
        <begin position="123"/>
        <end position="141"/>
    </location>
</feature>
<dbReference type="InterPro" id="IPR036361">
    <property type="entry name" value="SAP_dom_sf"/>
</dbReference>
<evidence type="ECO:0000256" key="2">
    <source>
        <dbReference type="ARBA" id="ARBA00046328"/>
    </source>
</evidence>
<dbReference type="InterPro" id="IPR040746">
    <property type="entry name" value="THO1_MOS11_C"/>
</dbReference>
<evidence type="ECO:0000313" key="5">
    <source>
        <dbReference type="EMBL" id="KAF2141949.1"/>
    </source>
</evidence>
<evidence type="ECO:0000256" key="3">
    <source>
        <dbReference type="SAM" id="MobiDB-lite"/>
    </source>
</evidence>
<dbReference type="AlphaFoldDB" id="A0A6A6BCM4"/>
<reference evidence="5" key="1">
    <citation type="journal article" date="2020" name="Stud. Mycol.">
        <title>101 Dothideomycetes genomes: a test case for predicting lifestyles and emergence of pathogens.</title>
        <authorList>
            <person name="Haridas S."/>
            <person name="Albert R."/>
            <person name="Binder M."/>
            <person name="Bloem J."/>
            <person name="Labutti K."/>
            <person name="Salamov A."/>
            <person name="Andreopoulos B."/>
            <person name="Baker S."/>
            <person name="Barry K."/>
            <person name="Bills G."/>
            <person name="Bluhm B."/>
            <person name="Cannon C."/>
            <person name="Castanera R."/>
            <person name="Culley D."/>
            <person name="Daum C."/>
            <person name="Ezra D."/>
            <person name="Gonzalez J."/>
            <person name="Henrissat B."/>
            <person name="Kuo A."/>
            <person name="Liang C."/>
            <person name="Lipzen A."/>
            <person name="Lutzoni F."/>
            <person name="Magnuson J."/>
            <person name="Mondo S."/>
            <person name="Nolan M."/>
            <person name="Ohm R."/>
            <person name="Pangilinan J."/>
            <person name="Park H.-J."/>
            <person name="Ramirez L."/>
            <person name="Alfaro M."/>
            <person name="Sun H."/>
            <person name="Tritt A."/>
            <person name="Yoshinaga Y."/>
            <person name="Zwiers L.-H."/>
            <person name="Turgeon B."/>
            <person name="Goodwin S."/>
            <person name="Spatafora J."/>
            <person name="Crous P."/>
            <person name="Grigoriev I."/>
        </authorList>
    </citation>
    <scope>NUCLEOTIDE SEQUENCE</scope>
    <source>
        <strain evidence="5">CBS 121167</strain>
    </source>
</reference>
<dbReference type="InterPro" id="IPR003034">
    <property type="entry name" value="SAP_dom"/>
</dbReference>
<accession>A0A6A6BCM4</accession>
<sequence>MSDYAKMKNAELEALLKQRNLPHTGKKADMVARLQEADKVQPGDAPVATTANAEDEIDWDDDTTTDAAGKPAASTATSEAAAAAVAAGGQGPVDNPQAVPNQVVDTDPSKTDDLSVKPPGENEATAADDGAAPTTEAAEPAVPKKDYTSGLKETTLEEEIEKRKARAKKFGIPDDEISDAQKLLERQKKFGETGGPKGLNEALPERREKKRAREASDEGGAGGRGGFKKRGRGGRFQGGGRRGGERREGGGGNKEGNASGNWLNENDKAKAEARKARFEAAPSTS</sequence>
<dbReference type="PANTHER" id="PTHR46551">
    <property type="entry name" value="SAP DOMAIN-CONTAINING RIBONUCLEOPROTEIN"/>
    <property type="match status" value="1"/>
</dbReference>
<dbReference type="GeneID" id="54297918"/>
<dbReference type="Pfam" id="PF18592">
    <property type="entry name" value="Tho1_MOS11_C"/>
    <property type="match status" value="1"/>
</dbReference>
<evidence type="ECO:0000256" key="1">
    <source>
        <dbReference type="ARBA" id="ARBA00022553"/>
    </source>
</evidence>
<feature type="compositionally biased region" description="Basic and acidic residues" evidence="3">
    <location>
        <begin position="203"/>
        <end position="216"/>
    </location>
</feature>
<dbReference type="Proteomes" id="UP000799438">
    <property type="component" value="Unassembled WGS sequence"/>
</dbReference>
<feature type="domain" description="SAP" evidence="4">
    <location>
        <begin position="4"/>
        <end position="38"/>
    </location>
</feature>
<dbReference type="SUPFAM" id="SSF68906">
    <property type="entry name" value="SAP domain"/>
    <property type="match status" value="1"/>
</dbReference>
<dbReference type="PANTHER" id="PTHR46551:SF1">
    <property type="entry name" value="SAP DOMAIN-CONTAINING RIBONUCLEOPROTEIN"/>
    <property type="match status" value="1"/>
</dbReference>
<dbReference type="PROSITE" id="PS50800">
    <property type="entry name" value="SAP"/>
    <property type="match status" value="1"/>
</dbReference>
<dbReference type="SMART" id="SM00513">
    <property type="entry name" value="SAP"/>
    <property type="match status" value="1"/>
</dbReference>
<proteinExistence type="inferred from homology"/>
<dbReference type="Pfam" id="PF02037">
    <property type="entry name" value="SAP"/>
    <property type="match status" value="1"/>
</dbReference>
<dbReference type="RefSeq" id="XP_033397661.1">
    <property type="nucleotide sequence ID" value="XM_033540422.1"/>
</dbReference>
<dbReference type="GO" id="GO:0005634">
    <property type="term" value="C:nucleus"/>
    <property type="evidence" value="ECO:0007669"/>
    <property type="project" value="TreeGrafter"/>
</dbReference>
<dbReference type="GO" id="GO:0016973">
    <property type="term" value="P:poly(A)+ mRNA export from nucleus"/>
    <property type="evidence" value="ECO:0007669"/>
    <property type="project" value="TreeGrafter"/>
</dbReference>
<feature type="compositionally biased region" description="Acidic residues" evidence="3">
    <location>
        <begin position="53"/>
        <end position="64"/>
    </location>
</feature>
<feature type="compositionally biased region" description="Basic and acidic residues" evidence="3">
    <location>
        <begin position="182"/>
        <end position="191"/>
    </location>
</feature>
<evidence type="ECO:0000313" key="6">
    <source>
        <dbReference type="Proteomes" id="UP000799438"/>
    </source>
</evidence>
<protein>
    <recommendedName>
        <fullName evidence="4">SAP domain-containing protein</fullName>
    </recommendedName>
</protein>
<keyword evidence="6" id="KW-1185">Reference proteome</keyword>
<comment type="similarity">
    <text evidence="2">Belongs to the SAP domain-containing ribonucleoprotein family.</text>
</comment>
<feature type="region of interest" description="Disordered" evidence="3">
    <location>
        <begin position="37"/>
        <end position="285"/>
    </location>
</feature>
<gene>
    <name evidence="5" type="ORF">K452DRAFT_287140</name>
</gene>
<keyword evidence="1" id="KW-0597">Phosphoprotein</keyword>
<dbReference type="EMBL" id="ML995485">
    <property type="protein sequence ID" value="KAF2141949.1"/>
    <property type="molecule type" value="Genomic_DNA"/>
</dbReference>
<dbReference type="OrthoDB" id="445357at2759"/>